<dbReference type="PANTHER" id="PTHR12778:SF10">
    <property type="entry name" value="MAJOR FACILITATOR SUPERFAMILY DOMAIN-CONTAINING PROTEIN 3"/>
    <property type="match status" value="1"/>
</dbReference>
<feature type="transmembrane region" description="Helical" evidence="6">
    <location>
        <begin position="55"/>
        <end position="78"/>
    </location>
</feature>
<evidence type="ECO:0000313" key="8">
    <source>
        <dbReference type="Proteomes" id="UP000614811"/>
    </source>
</evidence>
<keyword evidence="2" id="KW-0813">Transport</keyword>
<feature type="transmembrane region" description="Helical" evidence="6">
    <location>
        <begin position="90"/>
        <end position="109"/>
    </location>
</feature>
<feature type="transmembrane region" description="Helical" evidence="6">
    <location>
        <begin position="231"/>
        <end position="250"/>
    </location>
</feature>
<feature type="transmembrane region" description="Helical" evidence="6">
    <location>
        <begin position="160"/>
        <end position="180"/>
    </location>
</feature>
<dbReference type="InterPro" id="IPR036259">
    <property type="entry name" value="MFS_trans_sf"/>
</dbReference>
<evidence type="ECO:0000256" key="3">
    <source>
        <dbReference type="ARBA" id="ARBA00022692"/>
    </source>
</evidence>
<accession>A0A918S3F5</accession>
<dbReference type="PANTHER" id="PTHR12778">
    <property type="entry name" value="SOLUTE CARRIER FAMILY 33 ACETYL-COA TRANSPORTER -RELATED"/>
    <property type="match status" value="1"/>
</dbReference>
<reference evidence="7" key="1">
    <citation type="journal article" date="2014" name="Int. J. Syst. Evol. Microbiol.">
        <title>Complete genome sequence of Corynebacterium casei LMG S-19264T (=DSM 44701T), isolated from a smear-ripened cheese.</title>
        <authorList>
            <consortium name="US DOE Joint Genome Institute (JGI-PGF)"/>
            <person name="Walter F."/>
            <person name="Albersmeier A."/>
            <person name="Kalinowski J."/>
            <person name="Ruckert C."/>
        </authorList>
    </citation>
    <scope>NUCLEOTIDE SEQUENCE</scope>
    <source>
        <strain evidence="7">KCTC 12711</strain>
    </source>
</reference>
<feature type="transmembrane region" description="Helical" evidence="6">
    <location>
        <begin position="192"/>
        <end position="211"/>
    </location>
</feature>
<evidence type="ECO:0000256" key="6">
    <source>
        <dbReference type="SAM" id="Phobius"/>
    </source>
</evidence>
<feature type="transmembrane region" description="Helical" evidence="6">
    <location>
        <begin position="383"/>
        <end position="403"/>
    </location>
</feature>
<dbReference type="SUPFAM" id="SSF103473">
    <property type="entry name" value="MFS general substrate transporter"/>
    <property type="match status" value="1"/>
</dbReference>
<dbReference type="NCBIfam" id="TIGR00901">
    <property type="entry name" value="2A0125"/>
    <property type="match status" value="1"/>
</dbReference>
<keyword evidence="3 6" id="KW-0812">Transmembrane</keyword>
<dbReference type="Proteomes" id="UP000614811">
    <property type="component" value="Unassembled WGS sequence"/>
</dbReference>
<reference evidence="7" key="2">
    <citation type="submission" date="2020-09" db="EMBL/GenBank/DDBJ databases">
        <authorList>
            <person name="Sun Q."/>
            <person name="Kim S."/>
        </authorList>
    </citation>
    <scope>NUCLEOTIDE SEQUENCE</scope>
    <source>
        <strain evidence="7">KCTC 12711</strain>
    </source>
</reference>
<dbReference type="InterPro" id="IPR004752">
    <property type="entry name" value="AmpG_permease/AT-1"/>
</dbReference>
<feature type="transmembrane region" description="Helical" evidence="6">
    <location>
        <begin position="262"/>
        <end position="284"/>
    </location>
</feature>
<feature type="transmembrane region" description="Helical" evidence="6">
    <location>
        <begin position="115"/>
        <end position="139"/>
    </location>
</feature>
<dbReference type="GO" id="GO:0016020">
    <property type="term" value="C:membrane"/>
    <property type="evidence" value="ECO:0007669"/>
    <property type="project" value="UniProtKB-SubCell"/>
</dbReference>
<feature type="transmembrane region" description="Helical" evidence="6">
    <location>
        <begin position="20"/>
        <end position="43"/>
    </location>
</feature>
<dbReference type="GO" id="GO:0022857">
    <property type="term" value="F:transmembrane transporter activity"/>
    <property type="evidence" value="ECO:0007669"/>
    <property type="project" value="InterPro"/>
</dbReference>
<dbReference type="AlphaFoldDB" id="A0A918S3F5"/>
<keyword evidence="5 6" id="KW-0472">Membrane</keyword>
<protein>
    <submittedName>
        <fullName evidence="7">MFS transporter</fullName>
    </submittedName>
</protein>
<dbReference type="EMBL" id="BMXA01000008">
    <property type="protein sequence ID" value="GHA19725.1"/>
    <property type="molecule type" value="Genomic_DNA"/>
</dbReference>
<dbReference type="InterPro" id="IPR011701">
    <property type="entry name" value="MFS"/>
</dbReference>
<feature type="transmembrane region" description="Helical" evidence="6">
    <location>
        <begin position="471"/>
        <end position="489"/>
    </location>
</feature>
<feature type="transmembrane region" description="Helical" evidence="6">
    <location>
        <begin position="436"/>
        <end position="459"/>
    </location>
</feature>
<gene>
    <name evidence="7" type="ORF">GCM10008090_31780</name>
</gene>
<sequence>MTHEAIHEPIRWWREKPVWIMLLLGFSAGIPILLIFSSLSLWLREAGVEKSSVTYFSWAALGYSFKFMWAPLIDKVPVPILSKALGRRRGWLLISQLAVIGAICWMANVDPQSSLVAMALAAVMLGFSSATQDVVIDAFRIESSNARMQAILSSTYLTGYRVAMIVAGAGALYLAEYFGSTTDVYSYSAWRNTYYCMAGFMLVGVLTTLMVREPEHEGVDYPYPTRDYMRFTEVFVISVVAAVAVFWLAPSAPELAQGGLQHLISFVYGALVLCVALSVAYWVARMSLRLEFANPLMVEQGYVAPIKDFLKRYGALAVWVLILVGCYRISDIVLGIIANVFYQDMGYSKSQIASVTKVFGVLMTILGSFLGGFLALKIGVLRSLLLGAVLVVLTNLLFVWLTVVGDQFTFLAIPLPSFSFSEGWGGWTSLTLPRELTLVIIMDNLTQGIALIAFIAWLSSLTNVSFTATQYSLFSSIMTLIPKFLGGYSGTLVDMFGYTNFFLFASALGLPVIVLILYVSRHVDLKPVTRAKVG</sequence>
<evidence type="ECO:0000256" key="5">
    <source>
        <dbReference type="ARBA" id="ARBA00023136"/>
    </source>
</evidence>
<dbReference type="Pfam" id="PF07690">
    <property type="entry name" value="MFS_1"/>
    <property type="match status" value="1"/>
</dbReference>
<dbReference type="Gene3D" id="1.20.1250.20">
    <property type="entry name" value="MFS general substrate transporter like domains"/>
    <property type="match status" value="2"/>
</dbReference>
<organism evidence="7 8">
    <name type="scientific">Arenicella chitinivorans</name>
    <dbReference type="NCBI Taxonomy" id="1329800"/>
    <lineage>
        <taxon>Bacteria</taxon>
        <taxon>Pseudomonadati</taxon>
        <taxon>Pseudomonadota</taxon>
        <taxon>Gammaproteobacteria</taxon>
        <taxon>Arenicellales</taxon>
        <taxon>Arenicellaceae</taxon>
        <taxon>Arenicella</taxon>
    </lineage>
</organism>
<feature type="transmembrane region" description="Helical" evidence="6">
    <location>
        <begin position="501"/>
        <end position="520"/>
    </location>
</feature>
<keyword evidence="4 6" id="KW-1133">Transmembrane helix</keyword>
<evidence type="ECO:0000256" key="4">
    <source>
        <dbReference type="ARBA" id="ARBA00022989"/>
    </source>
</evidence>
<feature type="transmembrane region" description="Helical" evidence="6">
    <location>
        <begin position="316"/>
        <end position="338"/>
    </location>
</feature>
<feature type="transmembrane region" description="Helical" evidence="6">
    <location>
        <begin position="358"/>
        <end position="376"/>
    </location>
</feature>
<name>A0A918S3F5_9GAMM</name>
<comment type="subcellular location">
    <subcellularLocation>
        <location evidence="1">Membrane</location>
        <topology evidence="1">Multi-pass membrane protein</topology>
    </subcellularLocation>
</comment>
<evidence type="ECO:0000313" key="7">
    <source>
        <dbReference type="EMBL" id="GHA19725.1"/>
    </source>
</evidence>
<comment type="caution">
    <text evidence="7">The sequence shown here is derived from an EMBL/GenBank/DDBJ whole genome shotgun (WGS) entry which is preliminary data.</text>
</comment>
<dbReference type="RefSeq" id="WP_189402699.1">
    <property type="nucleotide sequence ID" value="NZ_BMXA01000008.1"/>
</dbReference>
<proteinExistence type="predicted"/>
<evidence type="ECO:0000256" key="1">
    <source>
        <dbReference type="ARBA" id="ARBA00004141"/>
    </source>
</evidence>
<evidence type="ECO:0000256" key="2">
    <source>
        <dbReference type="ARBA" id="ARBA00022448"/>
    </source>
</evidence>
<keyword evidence="8" id="KW-1185">Reference proteome</keyword>